<feature type="compositionally biased region" description="Polar residues" evidence="1">
    <location>
        <begin position="170"/>
        <end position="189"/>
    </location>
</feature>
<evidence type="ECO:0000256" key="1">
    <source>
        <dbReference type="SAM" id="MobiDB-lite"/>
    </source>
</evidence>
<reference evidence="2 3" key="1">
    <citation type="submission" date="2020-08" db="EMBL/GenBank/DDBJ databases">
        <title>The Agave Microbiome: Exploring the role of microbial communities in plant adaptations to desert environments.</title>
        <authorList>
            <person name="Partida-Martinez L.P."/>
        </authorList>
    </citation>
    <scope>NUCLEOTIDE SEQUENCE [LARGE SCALE GENOMIC DNA]</scope>
    <source>
        <strain evidence="2 3">AT3.2</strain>
    </source>
</reference>
<feature type="compositionally biased region" description="Basic and acidic residues" evidence="1">
    <location>
        <begin position="190"/>
        <end position="202"/>
    </location>
</feature>
<dbReference type="RefSeq" id="WP_183555487.1">
    <property type="nucleotide sequence ID" value="NZ_JACHBX010000003.1"/>
</dbReference>
<feature type="region of interest" description="Disordered" evidence="1">
    <location>
        <begin position="1"/>
        <end position="274"/>
    </location>
</feature>
<protein>
    <submittedName>
        <fullName evidence="2">Uncharacterized protein</fullName>
    </submittedName>
</protein>
<proteinExistence type="predicted"/>
<accession>A0A7X0CF58</accession>
<feature type="compositionally biased region" description="Polar residues" evidence="1">
    <location>
        <begin position="154"/>
        <end position="163"/>
    </location>
</feature>
<gene>
    <name evidence="2" type="ORF">HD842_002975</name>
</gene>
<feature type="compositionally biased region" description="Polar residues" evidence="1">
    <location>
        <begin position="51"/>
        <end position="68"/>
    </location>
</feature>
<dbReference type="AlphaFoldDB" id="A0A7X0CF58"/>
<sequence>MDANQRSEVNNQTNNGANEKWNPDAKGNTRDGASEQRAPSGTGMAQPDLPSASQGQLASTGAQQGTTDSHQRAMEAHSGEWGQLNEPVGNRQGETRTVDNVNAPASVQPAHAGGTTIGTGVDTGILSGTATEDHHARGTEAGVPGVQHGDIYGNRQSVDNANGENRADTQDASSSKIQDSTDRQGSQTGETRREVPADEFHQSNDLAGGLPRSGGNSGPRTEDEGYQTGGSMNAEPNPVHESNDAAGGYPRSPGGANKLAGDRKMDDDTGFSRQ</sequence>
<keyword evidence="3" id="KW-1185">Reference proteome</keyword>
<dbReference type="Proteomes" id="UP000540787">
    <property type="component" value="Unassembled WGS sequence"/>
</dbReference>
<evidence type="ECO:0000313" key="3">
    <source>
        <dbReference type="Proteomes" id="UP000540787"/>
    </source>
</evidence>
<feature type="compositionally biased region" description="Basic and acidic residues" evidence="1">
    <location>
        <begin position="69"/>
        <end position="78"/>
    </location>
</feature>
<dbReference type="EMBL" id="JACHBX010000003">
    <property type="protein sequence ID" value="MBB6134817.1"/>
    <property type="molecule type" value="Genomic_DNA"/>
</dbReference>
<feature type="compositionally biased region" description="Basic and acidic residues" evidence="1">
    <location>
        <begin position="21"/>
        <end position="34"/>
    </location>
</feature>
<organism evidence="2 3">
    <name type="scientific">Massilia aurea</name>
    <dbReference type="NCBI Taxonomy" id="373040"/>
    <lineage>
        <taxon>Bacteria</taxon>
        <taxon>Pseudomonadati</taxon>
        <taxon>Pseudomonadota</taxon>
        <taxon>Betaproteobacteria</taxon>
        <taxon>Burkholderiales</taxon>
        <taxon>Oxalobacteraceae</taxon>
        <taxon>Telluria group</taxon>
        <taxon>Massilia</taxon>
    </lineage>
</organism>
<feature type="compositionally biased region" description="Polar residues" evidence="1">
    <location>
        <begin position="1"/>
        <end position="17"/>
    </location>
</feature>
<name>A0A7X0CF58_9BURK</name>
<comment type="caution">
    <text evidence="2">The sequence shown here is derived from an EMBL/GenBank/DDBJ whole genome shotgun (WGS) entry which is preliminary data.</text>
</comment>
<evidence type="ECO:0000313" key="2">
    <source>
        <dbReference type="EMBL" id="MBB6134817.1"/>
    </source>
</evidence>